<protein>
    <submittedName>
        <fullName evidence="1">Universal stress protein</fullName>
    </submittedName>
</protein>
<evidence type="ECO:0000313" key="2">
    <source>
        <dbReference type="Proteomes" id="UP000320212"/>
    </source>
</evidence>
<proteinExistence type="predicted"/>
<name>A0A558FL97_HALVO</name>
<reference evidence="1 2" key="1">
    <citation type="submission" date="2019-07" db="EMBL/GenBank/DDBJ databases">
        <title>Draft genome sequence of Haloferax volcanii SS0101, isolated from salt farm in Samut Sakhon, Thailand.</title>
        <authorList>
            <person name="Wanthongcharoen S."/>
            <person name="Yamprayoonswat W."/>
            <person name="Ruangsuj P."/>
            <person name="Thongpramul N."/>
            <person name="Jumpathong W."/>
            <person name="Sittihan S."/>
            <person name="Kanjanavas P."/>
            <person name="Yasawong M."/>
        </authorList>
    </citation>
    <scope>NUCLEOTIDE SEQUENCE [LARGE SCALE GENOMIC DNA]</scope>
    <source>
        <strain evidence="1 2">SS0101</strain>
    </source>
</reference>
<gene>
    <name evidence="1" type="ORF">FQA18_19685</name>
</gene>
<evidence type="ECO:0000313" key="1">
    <source>
        <dbReference type="EMBL" id="TVT86291.1"/>
    </source>
</evidence>
<dbReference type="EMBL" id="VMTR01000375">
    <property type="protein sequence ID" value="TVT86291.1"/>
    <property type="molecule type" value="Genomic_DNA"/>
</dbReference>
<feature type="non-terminal residue" evidence="1">
    <location>
        <position position="1"/>
    </location>
</feature>
<accession>A0A558FL97</accession>
<dbReference type="Proteomes" id="UP000320212">
    <property type="component" value="Unassembled WGS sequence"/>
</dbReference>
<sequence>TGKMLFGSVAQSILLNASCPVVSTLADEE</sequence>
<comment type="caution">
    <text evidence="1">The sequence shown here is derived from an EMBL/GenBank/DDBJ whole genome shotgun (WGS) entry which is preliminary data.</text>
</comment>
<dbReference type="AlphaFoldDB" id="A0A558FL97"/>
<organism evidence="1 2">
    <name type="scientific">Haloferax volcanii</name>
    <name type="common">Halobacterium volcanii</name>
    <dbReference type="NCBI Taxonomy" id="2246"/>
    <lineage>
        <taxon>Archaea</taxon>
        <taxon>Methanobacteriati</taxon>
        <taxon>Methanobacteriota</taxon>
        <taxon>Stenosarchaea group</taxon>
        <taxon>Halobacteria</taxon>
        <taxon>Halobacteriales</taxon>
        <taxon>Haloferacaceae</taxon>
        <taxon>Haloferax</taxon>
    </lineage>
</organism>